<feature type="compositionally biased region" description="Gly residues" evidence="1">
    <location>
        <begin position="440"/>
        <end position="449"/>
    </location>
</feature>
<protein>
    <submittedName>
        <fullName evidence="3">Uncharacterized protein</fullName>
    </submittedName>
</protein>
<name>A0ABR3DU01_NEUIN</name>
<accession>A0ABR3DU01</accession>
<evidence type="ECO:0000313" key="4">
    <source>
        <dbReference type="Proteomes" id="UP001451303"/>
    </source>
</evidence>
<feature type="transmembrane region" description="Helical" evidence="2">
    <location>
        <begin position="166"/>
        <end position="185"/>
    </location>
</feature>
<comment type="caution">
    <text evidence="3">The sequence shown here is derived from an EMBL/GenBank/DDBJ whole genome shotgun (WGS) entry which is preliminary data.</text>
</comment>
<evidence type="ECO:0000256" key="2">
    <source>
        <dbReference type="SAM" id="Phobius"/>
    </source>
</evidence>
<gene>
    <name evidence="3" type="ORF">QR685DRAFT_44401</name>
</gene>
<feature type="transmembrane region" description="Helical" evidence="2">
    <location>
        <begin position="191"/>
        <end position="208"/>
    </location>
</feature>
<keyword evidence="4" id="KW-1185">Reference proteome</keyword>
<proteinExistence type="predicted"/>
<reference evidence="3 4" key="1">
    <citation type="submission" date="2023-09" db="EMBL/GenBank/DDBJ databases">
        <title>Multi-omics analysis of a traditional fermented food reveals byproduct-associated fungal strains for waste-to-food upcycling.</title>
        <authorList>
            <consortium name="Lawrence Berkeley National Laboratory"/>
            <person name="Rekdal V.M."/>
            <person name="Villalobos-Escobedo J.M."/>
            <person name="Rodriguez-Valeron N."/>
            <person name="Garcia M.O."/>
            <person name="Vasquez D.P."/>
            <person name="Damayanti I."/>
            <person name="Sorensen P.M."/>
            <person name="Baidoo E.E."/>
            <person name="De Carvalho A.C."/>
            <person name="Riley R."/>
            <person name="Lipzen A."/>
            <person name="He G."/>
            <person name="Yan M."/>
            <person name="Haridas S."/>
            <person name="Daum C."/>
            <person name="Yoshinaga Y."/>
            <person name="Ng V."/>
            <person name="Grigoriev I.V."/>
            <person name="Munk R."/>
            <person name="Nuraida L."/>
            <person name="Wijaya C.H."/>
            <person name="Morales P.-C."/>
            <person name="Keasling J.D."/>
        </authorList>
    </citation>
    <scope>NUCLEOTIDE SEQUENCE [LARGE SCALE GENOMIC DNA]</scope>
    <source>
        <strain evidence="3 4">FGSC 2613</strain>
    </source>
</reference>
<evidence type="ECO:0000256" key="1">
    <source>
        <dbReference type="SAM" id="MobiDB-lite"/>
    </source>
</evidence>
<sequence length="449" mass="47462">MVSSPQWTTHPIPGVSLSAGGLLALADLSTVAQRTAITGGSSWLDSLLLAPGLHYQQAADELAKWSASSATAVVDTGAGAESGASITRGNGSEETRSLAPTTFRINNAATLLYLQKIARPGQTVTLDVGTIPAIRQRLRIRRSESGLHATIWAEDDLPDLGWLSHVLYLISPVLTITAIVLVILFQDWWTLASLLALMVSRILNIYIIKQRSKPRPISSPPFPFHPFHPSPSSGSHHHEPNPITSLLISLGSDFPSHPSTCSIRLRGLSEDLYAITATAWLRAKTHVEGYLEATAKVLVYMVAAFSGNMTQVGAMIMMVLLLATAGLLALSNANAKMFRVNGRVVVGERERILLGEEETGDRKGKGKGKGMTAGGGEVLQRQRRRTGGLGPGVYPVAGEGDGAVGYGSGKGNVIDAWPSTSDTEGRGSAASDPNWAEKGQAGGGDYGGM</sequence>
<dbReference type="EMBL" id="JAVLET010000001">
    <property type="protein sequence ID" value="KAL0475341.1"/>
    <property type="molecule type" value="Genomic_DNA"/>
</dbReference>
<organism evidence="3 4">
    <name type="scientific">Neurospora intermedia</name>
    <dbReference type="NCBI Taxonomy" id="5142"/>
    <lineage>
        <taxon>Eukaryota</taxon>
        <taxon>Fungi</taxon>
        <taxon>Dikarya</taxon>
        <taxon>Ascomycota</taxon>
        <taxon>Pezizomycotina</taxon>
        <taxon>Sordariomycetes</taxon>
        <taxon>Sordariomycetidae</taxon>
        <taxon>Sordariales</taxon>
        <taxon>Sordariaceae</taxon>
        <taxon>Neurospora</taxon>
    </lineage>
</organism>
<feature type="region of interest" description="Disordered" evidence="1">
    <location>
        <begin position="415"/>
        <end position="449"/>
    </location>
</feature>
<feature type="transmembrane region" description="Helical" evidence="2">
    <location>
        <begin position="312"/>
        <end position="330"/>
    </location>
</feature>
<evidence type="ECO:0000313" key="3">
    <source>
        <dbReference type="EMBL" id="KAL0475341.1"/>
    </source>
</evidence>
<dbReference type="Proteomes" id="UP001451303">
    <property type="component" value="Unassembled WGS sequence"/>
</dbReference>
<keyword evidence="2" id="KW-0812">Transmembrane</keyword>
<keyword evidence="2" id="KW-1133">Transmembrane helix</keyword>
<keyword evidence="2" id="KW-0472">Membrane</keyword>